<proteinExistence type="predicted"/>
<reference evidence="3" key="1">
    <citation type="submission" date="2022-11" db="UniProtKB">
        <authorList>
            <consortium name="WormBaseParasite"/>
        </authorList>
    </citation>
    <scope>IDENTIFICATION</scope>
</reference>
<dbReference type="Proteomes" id="UP000887565">
    <property type="component" value="Unplaced"/>
</dbReference>
<dbReference type="AlphaFoldDB" id="A0A915IG89"/>
<feature type="compositionally biased region" description="Low complexity" evidence="1">
    <location>
        <begin position="218"/>
        <end position="254"/>
    </location>
</feature>
<accession>A0A915IG89</accession>
<feature type="region of interest" description="Disordered" evidence="1">
    <location>
        <begin position="140"/>
        <end position="273"/>
    </location>
</feature>
<sequence length="273" mass="30462">MDPQIYLATPAVLPGPPMIATIAPARYTAPVRFSQQIISDSQCQALVVTLTVYHFPTPPPRMLFPELHWMDHSNTLKDEIQRILLLLPMQSPSVSQPIQIIQPAHVFAQAAVQPPAAQALPPPVLPIWTLPMDVRSTSVPAVDRHSQPIHRPHCYQHSTKRKQNQQEEVEYQKAHKTHTRDELHTLCTLLPSTLPTKRRKTPSECTTGHRKQRAQQKAQETATAGQTSATTSPTEQPKVTTTKTPVPAKQTPPAHQSDSHRSGHESHQHDEGH</sequence>
<keyword evidence="2" id="KW-1185">Reference proteome</keyword>
<organism evidence="2 3">
    <name type="scientific">Romanomermis culicivorax</name>
    <name type="common">Nematode worm</name>
    <dbReference type="NCBI Taxonomy" id="13658"/>
    <lineage>
        <taxon>Eukaryota</taxon>
        <taxon>Metazoa</taxon>
        <taxon>Ecdysozoa</taxon>
        <taxon>Nematoda</taxon>
        <taxon>Enoplea</taxon>
        <taxon>Dorylaimia</taxon>
        <taxon>Mermithida</taxon>
        <taxon>Mermithoidea</taxon>
        <taxon>Mermithidae</taxon>
        <taxon>Romanomermis</taxon>
    </lineage>
</organism>
<evidence type="ECO:0000313" key="3">
    <source>
        <dbReference type="WBParaSite" id="nRc.2.0.1.t12276-RA"/>
    </source>
</evidence>
<name>A0A915IG89_ROMCU</name>
<protein>
    <submittedName>
        <fullName evidence="3">Uncharacterized protein</fullName>
    </submittedName>
</protein>
<evidence type="ECO:0000256" key="1">
    <source>
        <dbReference type="SAM" id="MobiDB-lite"/>
    </source>
</evidence>
<feature type="compositionally biased region" description="Basic residues" evidence="1">
    <location>
        <begin position="147"/>
        <end position="163"/>
    </location>
</feature>
<feature type="compositionally biased region" description="Low complexity" evidence="1">
    <location>
        <begin position="185"/>
        <end position="195"/>
    </location>
</feature>
<feature type="compositionally biased region" description="Basic and acidic residues" evidence="1">
    <location>
        <begin position="257"/>
        <end position="273"/>
    </location>
</feature>
<evidence type="ECO:0000313" key="2">
    <source>
        <dbReference type="Proteomes" id="UP000887565"/>
    </source>
</evidence>
<dbReference type="WBParaSite" id="nRc.2.0.1.t12276-RA">
    <property type="protein sequence ID" value="nRc.2.0.1.t12276-RA"/>
    <property type="gene ID" value="nRc.2.0.1.g12276"/>
</dbReference>